<keyword evidence="1" id="KW-0472">Membrane</keyword>
<keyword evidence="3" id="KW-1185">Reference proteome</keyword>
<name>A0A1V0B9B2_9GAMM</name>
<dbReference type="STRING" id="1931241.BVH74_18015"/>
<sequence>MSSFEVTLIAGMALITFGIRYVLFAAGHRVRFSPLVSQALGYVPVAVLTAIIVPAMVIPDGQHWQLSLDNAYLIGGLIAILIAARWRNLLATIGGGMLAFFLWRWLAQGLF</sequence>
<dbReference type="Pfam" id="PF05437">
    <property type="entry name" value="AzlD"/>
    <property type="match status" value="1"/>
</dbReference>
<feature type="transmembrane region" description="Helical" evidence="1">
    <location>
        <begin position="89"/>
        <end position="106"/>
    </location>
</feature>
<protein>
    <submittedName>
        <fullName evidence="2">Branched-chain amino acid transport</fullName>
    </submittedName>
</protein>
<dbReference type="RefSeq" id="WP_080051436.1">
    <property type="nucleotide sequence ID" value="NZ_CP020100.1"/>
</dbReference>
<dbReference type="EMBL" id="CP020100">
    <property type="protein sequence ID" value="AQZ96528.1"/>
    <property type="molecule type" value="Genomic_DNA"/>
</dbReference>
<proteinExistence type="predicted"/>
<keyword evidence="1" id="KW-0812">Transmembrane</keyword>
<feature type="transmembrane region" description="Helical" evidence="1">
    <location>
        <begin position="64"/>
        <end position="82"/>
    </location>
</feature>
<dbReference type="InterPro" id="IPR008407">
    <property type="entry name" value="Brnchd-chn_aa_trnsp_AzlD"/>
</dbReference>
<feature type="transmembrane region" description="Helical" evidence="1">
    <location>
        <begin position="39"/>
        <end position="58"/>
    </location>
</feature>
<evidence type="ECO:0000313" key="2">
    <source>
        <dbReference type="EMBL" id="AQZ96528.1"/>
    </source>
</evidence>
<keyword evidence="1" id="KW-1133">Transmembrane helix</keyword>
<evidence type="ECO:0000313" key="3">
    <source>
        <dbReference type="Proteomes" id="UP000243488"/>
    </source>
</evidence>
<dbReference type="KEGG" id="ppha:BVH74_18015"/>
<evidence type="ECO:0000256" key="1">
    <source>
        <dbReference type="SAM" id="Phobius"/>
    </source>
</evidence>
<organism evidence="2 3">
    <name type="scientific">Halopseudomonas phragmitis</name>
    <dbReference type="NCBI Taxonomy" id="1931241"/>
    <lineage>
        <taxon>Bacteria</taxon>
        <taxon>Pseudomonadati</taxon>
        <taxon>Pseudomonadota</taxon>
        <taxon>Gammaproteobacteria</taxon>
        <taxon>Pseudomonadales</taxon>
        <taxon>Pseudomonadaceae</taxon>
        <taxon>Halopseudomonas</taxon>
    </lineage>
</organism>
<gene>
    <name evidence="2" type="ORF">BVH74_18015</name>
</gene>
<dbReference type="Proteomes" id="UP000243488">
    <property type="component" value="Chromosome"/>
</dbReference>
<dbReference type="AlphaFoldDB" id="A0A1V0B9B2"/>
<feature type="transmembrane region" description="Helical" evidence="1">
    <location>
        <begin position="6"/>
        <end position="27"/>
    </location>
</feature>
<reference evidence="2 3" key="1">
    <citation type="submission" date="2017-03" db="EMBL/GenBank/DDBJ databases">
        <title>Complete genome sequence of the novel DNRA strain Pseudomonas sp. S-6-2 isolated from Chinese polluted river sediment. Journal of Biotechnology.</title>
        <authorList>
            <person name="Li J."/>
            <person name="Xiang F."/>
            <person name="Wang L."/>
            <person name="Xi L."/>
            <person name="Liu J."/>
        </authorList>
    </citation>
    <scope>NUCLEOTIDE SEQUENCE [LARGE SCALE GENOMIC DNA]</scope>
    <source>
        <strain evidence="2 3">S-6-2</strain>
    </source>
</reference>
<accession>A0A1V0B9B2</accession>